<reference evidence="17" key="3">
    <citation type="submission" date="2018-08" db="UniProtKB">
        <authorList>
            <consortium name="EnsemblPlants"/>
        </authorList>
    </citation>
    <scope>IDENTIFICATION</scope>
    <source>
        <strain evidence="17">cv. Bd21</strain>
    </source>
</reference>
<evidence type="ECO:0000256" key="2">
    <source>
        <dbReference type="ARBA" id="ARBA00004367"/>
    </source>
</evidence>
<evidence type="ECO:0000256" key="5">
    <source>
        <dbReference type="ARBA" id="ARBA00022630"/>
    </source>
</evidence>
<dbReference type="Gramene" id="KQK16234">
    <property type="protein sequence ID" value="KQK16234"/>
    <property type="gene ID" value="BRADI_1g27735v3"/>
</dbReference>
<dbReference type="InterPro" id="IPR007266">
    <property type="entry name" value="Ero1"/>
</dbReference>
<proteinExistence type="inferred from homology"/>
<dbReference type="Pfam" id="PF04137">
    <property type="entry name" value="ERO1"/>
    <property type="match status" value="1"/>
</dbReference>
<keyword evidence="9" id="KW-0249">Electron transport</keyword>
<dbReference type="GO" id="GO:0016972">
    <property type="term" value="F:thiol oxidase activity"/>
    <property type="evidence" value="ECO:0007669"/>
    <property type="project" value="InterPro"/>
</dbReference>
<dbReference type="OrthoDB" id="269384at2759"/>
<evidence type="ECO:0000256" key="4">
    <source>
        <dbReference type="ARBA" id="ARBA00022448"/>
    </source>
</evidence>
<comment type="similarity">
    <text evidence="3">Belongs to the EROs family.</text>
</comment>
<reference evidence="16" key="2">
    <citation type="submission" date="2017-06" db="EMBL/GenBank/DDBJ databases">
        <title>WGS assembly of Brachypodium distachyon.</title>
        <authorList>
            <consortium name="The International Brachypodium Initiative"/>
            <person name="Lucas S."/>
            <person name="Harmon-Smith M."/>
            <person name="Lail K."/>
            <person name="Tice H."/>
            <person name="Grimwood J."/>
            <person name="Bruce D."/>
            <person name="Barry K."/>
            <person name="Shu S."/>
            <person name="Lindquist E."/>
            <person name="Wang M."/>
            <person name="Pitluck S."/>
            <person name="Vogel J.P."/>
            <person name="Garvin D.F."/>
            <person name="Mockler T.C."/>
            <person name="Schmutz J."/>
            <person name="Rokhsar D."/>
            <person name="Bevan M.W."/>
        </authorList>
    </citation>
    <scope>NUCLEOTIDE SEQUENCE</scope>
    <source>
        <strain evidence="16">Bd21</strain>
    </source>
</reference>
<keyword evidence="18" id="KW-1185">Reference proteome</keyword>
<dbReference type="InParanoid" id="A0A0Q3RT34"/>
<dbReference type="Proteomes" id="UP000008810">
    <property type="component" value="Chromosome 1"/>
</dbReference>
<dbReference type="STRING" id="15368.A0A0Q3RT34"/>
<protein>
    <submittedName>
        <fullName evidence="16 17">Uncharacterized protein</fullName>
    </submittedName>
</protein>
<evidence type="ECO:0000256" key="13">
    <source>
        <dbReference type="ARBA" id="ARBA00023180"/>
    </source>
</evidence>
<evidence type="ECO:0000313" key="17">
    <source>
        <dbReference type="EnsemblPlants" id="KQK16234"/>
    </source>
</evidence>
<dbReference type="InterPro" id="IPR037192">
    <property type="entry name" value="ERO1-like_sf"/>
</dbReference>
<dbReference type="EnsemblPlants" id="KQK16234">
    <property type="protein sequence ID" value="KQK16234"/>
    <property type="gene ID" value="BRADI_1g27735v3"/>
</dbReference>
<evidence type="ECO:0000256" key="12">
    <source>
        <dbReference type="ARBA" id="ARBA00023157"/>
    </source>
</evidence>
<feature type="region of interest" description="Disordered" evidence="15">
    <location>
        <begin position="18"/>
        <end position="50"/>
    </location>
</feature>
<evidence type="ECO:0000313" key="18">
    <source>
        <dbReference type="Proteomes" id="UP000008810"/>
    </source>
</evidence>
<evidence type="ECO:0000256" key="9">
    <source>
        <dbReference type="ARBA" id="ARBA00022982"/>
    </source>
</evidence>
<evidence type="ECO:0000256" key="11">
    <source>
        <dbReference type="ARBA" id="ARBA00023136"/>
    </source>
</evidence>
<keyword evidence="13" id="KW-0325">Glycoprotein</keyword>
<dbReference type="GO" id="GO:0005789">
    <property type="term" value="C:endoplasmic reticulum membrane"/>
    <property type="evidence" value="ECO:0007669"/>
    <property type="project" value="UniProtKB-SubCell"/>
</dbReference>
<keyword evidence="8" id="KW-0274">FAD</keyword>
<dbReference type="GO" id="GO:0034975">
    <property type="term" value="P:protein folding in endoplasmic reticulum"/>
    <property type="evidence" value="ECO:0007669"/>
    <property type="project" value="InterPro"/>
</dbReference>
<keyword evidence="5" id="KW-0285">Flavoprotein</keyword>
<keyword evidence="12" id="KW-1015">Disulfide bond</keyword>
<dbReference type="GO" id="GO:0015035">
    <property type="term" value="F:protein-disulfide reductase activity"/>
    <property type="evidence" value="ECO:0007669"/>
    <property type="project" value="InterPro"/>
</dbReference>
<evidence type="ECO:0000256" key="3">
    <source>
        <dbReference type="ARBA" id="ARBA00008277"/>
    </source>
</evidence>
<keyword evidence="7" id="KW-0256">Endoplasmic reticulum</keyword>
<organism evidence="16">
    <name type="scientific">Brachypodium distachyon</name>
    <name type="common">Purple false brome</name>
    <name type="synonym">Trachynia distachya</name>
    <dbReference type="NCBI Taxonomy" id="15368"/>
    <lineage>
        <taxon>Eukaryota</taxon>
        <taxon>Viridiplantae</taxon>
        <taxon>Streptophyta</taxon>
        <taxon>Embryophyta</taxon>
        <taxon>Tracheophyta</taxon>
        <taxon>Spermatophyta</taxon>
        <taxon>Magnoliopsida</taxon>
        <taxon>Liliopsida</taxon>
        <taxon>Poales</taxon>
        <taxon>Poaceae</taxon>
        <taxon>BOP clade</taxon>
        <taxon>Pooideae</taxon>
        <taxon>Stipodae</taxon>
        <taxon>Brachypodieae</taxon>
        <taxon>Brachypodium</taxon>
    </lineage>
</organism>
<evidence type="ECO:0000256" key="7">
    <source>
        <dbReference type="ARBA" id="ARBA00022824"/>
    </source>
</evidence>
<accession>A0A0Q3RT34</accession>
<dbReference type="AlphaFoldDB" id="A0A0Q3RT34"/>
<evidence type="ECO:0000256" key="6">
    <source>
        <dbReference type="ARBA" id="ARBA00022729"/>
    </source>
</evidence>
<keyword evidence="4" id="KW-0813">Transport</keyword>
<evidence type="ECO:0000256" key="10">
    <source>
        <dbReference type="ARBA" id="ARBA00023002"/>
    </source>
</evidence>
<keyword evidence="14" id="KW-0676">Redox-active center</keyword>
<dbReference type="GO" id="GO:0071949">
    <property type="term" value="F:FAD binding"/>
    <property type="evidence" value="ECO:0007669"/>
    <property type="project" value="InterPro"/>
</dbReference>
<sequence length="115" mass="12391">MANTDAVLRSLSVPASRLPDLRGRGELPPLRIQPPRPAGPPPAAAGHPGRSTAAKFVDANRFLGPSEDMYQEKKALYKLISGLHSSISVHIAYYGYILDESANLVSTHHRTTSCS</sequence>
<evidence type="ECO:0000256" key="1">
    <source>
        <dbReference type="ARBA" id="ARBA00001974"/>
    </source>
</evidence>
<name>A0A0Q3RT34_BRADI</name>
<comment type="subcellular location">
    <subcellularLocation>
        <location evidence="2">Endoplasmic reticulum membrane</location>
        <topology evidence="2">Peripheral membrane protein</topology>
        <orientation evidence="2">Lumenal side</orientation>
    </subcellularLocation>
</comment>
<dbReference type="EMBL" id="CM000880">
    <property type="protein sequence ID" value="KQK16234.1"/>
    <property type="molecule type" value="Genomic_DNA"/>
</dbReference>
<gene>
    <name evidence="16" type="ORF">BRADI_1g27735v3</name>
</gene>
<keyword evidence="11" id="KW-0472">Membrane</keyword>
<evidence type="ECO:0000256" key="8">
    <source>
        <dbReference type="ARBA" id="ARBA00022827"/>
    </source>
</evidence>
<keyword evidence="6" id="KW-0732">Signal</keyword>
<evidence type="ECO:0000313" key="16">
    <source>
        <dbReference type="EMBL" id="KQK16234.1"/>
    </source>
</evidence>
<comment type="cofactor">
    <cofactor evidence="1">
        <name>FAD</name>
        <dbReference type="ChEBI" id="CHEBI:57692"/>
    </cofactor>
</comment>
<keyword evidence="10" id="KW-0560">Oxidoreductase</keyword>
<feature type="compositionally biased region" description="Pro residues" evidence="15">
    <location>
        <begin position="31"/>
        <end position="43"/>
    </location>
</feature>
<evidence type="ECO:0000256" key="14">
    <source>
        <dbReference type="ARBA" id="ARBA00023284"/>
    </source>
</evidence>
<reference evidence="16 17" key="1">
    <citation type="journal article" date="2010" name="Nature">
        <title>Genome sequencing and analysis of the model grass Brachypodium distachyon.</title>
        <authorList>
            <consortium name="International Brachypodium Initiative"/>
        </authorList>
    </citation>
    <scope>NUCLEOTIDE SEQUENCE [LARGE SCALE GENOMIC DNA]</scope>
    <source>
        <strain evidence="16 17">Bd21</strain>
    </source>
</reference>
<evidence type="ECO:0000256" key="15">
    <source>
        <dbReference type="SAM" id="MobiDB-lite"/>
    </source>
</evidence>
<dbReference type="SUPFAM" id="SSF110019">
    <property type="entry name" value="ERO1-like"/>
    <property type="match status" value="1"/>
</dbReference>